<organism evidence="1 2">
    <name type="scientific">Stylosanthes scabra</name>
    <dbReference type="NCBI Taxonomy" id="79078"/>
    <lineage>
        <taxon>Eukaryota</taxon>
        <taxon>Viridiplantae</taxon>
        <taxon>Streptophyta</taxon>
        <taxon>Embryophyta</taxon>
        <taxon>Tracheophyta</taxon>
        <taxon>Spermatophyta</taxon>
        <taxon>Magnoliopsida</taxon>
        <taxon>eudicotyledons</taxon>
        <taxon>Gunneridae</taxon>
        <taxon>Pentapetalae</taxon>
        <taxon>rosids</taxon>
        <taxon>fabids</taxon>
        <taxon>Fabales</taxon>
        <taxon>Fabaceae</taxon>
        <taxon>Papilionoideae</taxon>
        <taxon>50 kb inversion clade</taxon>
        <taxon>dalbergioids sensu lato</taxon>
        <taxon>Dalbergieae</taxon>
        <taxon>Pterocarpus clade</taxon>
        <taxon>Stylosanthes</taxon>
    </lineage>
</organism>
<protein>
    <recommendedName>
        <fullName evidence="3">Cyclopropane-fatty-acyl-phospholipid synthase</fullName>
    </recommendedName>
</protein>
<dbReference type="Proteomes" id="UP001341840">
    <property type="component" value="Unassembled WGS sequence"/>
</dbReference>
<evidence type="ECO:0000313" key="1">
    <source>
        <dbReference type="EMBL" id="MED6136527.1"/>
    </source>
</evidence>
<name>A0ABU6SJV2_9FABA</name>
<keyword evidence="2" id="KW-1185">Reference proteome</keyword>
<evidence type="ECO:0000313" key="2">
    <source>
        <dbReference type="Proteomes" id="UP001341840"/>
    </source>
</evidence>
<dbReference type="Pfam" id="PF02353">
    <property type="entry name" value="CMAS"/>
    <property type="match status" value="1"/>
</dbReference>
<sequence>MKARIDRTHEVLDIGCGWGSFAIEVVKRTGCKYTGITLSKEQQKFAEKKVRDAGLQFISYPDESYDEYRRSGGFIKEYIFPAGSLPSLSRVTSAMATASRLCEILALGFDEKFIRTWEYYFDYCAAGFKSRTLGDYQIVFSRPGNTTTLNVPYRSWPSAC</sequence>
<gene>
    <name evidence="1" type="ORF">PIB30_056804</name>
</gene>
<dbReference type="PANTHER" id="PTHR43675">
    <property type="entry name" value="ARSENITE METHYLTRANSFERASE"/>
    <property type="match status" value="1"/>
</dbReference>
<dbReference type="InterPro" id="IPR026669">
    <property type="entry name" value="Arsenite_MeTrfase-like"/>
</dbReference>
<dbReference type="Gene3D" id="3.40.50.150">
    <property type="entry name" value="Vaccinia Virus protein VP39"/>
    <property type="match status" value="2"/>
</dbReference>
<dbReference type="InterPro" id="IPR029063">
    <property type="entry name" value="SAM-dependent_MTases_sf"/>
</dbReference>
<comment type="caution">
    <text evidence="1">The sequence shown here is derived from an EMBL/GenBank/DDBJ whole genome shotgun (WGS) entry which is preliminary data.</text>
</comment>
<reference evidence="1 2" key="1">
    <citation type="journal article" date="2023" name="Plants (Basel)">
        <title>Bridging the Gap: Combining Genomics and Transcriptomics Approaches to Understand Stylosanthes scabra, an Orphan Legume from the Brazilian Caatinga.</title>
        <authorList>
            <person name="Ferreira-Neto J.R.C."/>
            <person name="da Silva M.D."/>
            <person name="Binneck E."/>
            <person name="de Melo N.F."/>
            <person name="da Silva R.H."/>
            <person name="de Melo A.L.T.M."/>
            <person name="Pandolfi V."/>
            <person name="Bustamante F.O."/>
            <person name="Brasileiro-Vidal A.C."/>
            <person name="Benko-Iseppon A.M."/>
        </authorList>
    </citation>
    <scope>NUCLEOTIDE SEQUENCE [LARGE SCALE GENOMIC DNA]</scope>
    <source>
        <tissue evidence="1">Leaves</tissue>
    </source>
</reference>
<dbReference type="EMBL" id="JASCZI010060873">
    <property type="protein sequence ID" value="MED6136527.1"/>
    <property type="molecule type" value="Genomic_DNA"/>
</dbReference>
<evidence type="ECO:0008006" key="3">
    <source>
        <dbReference type="Google" id="ProtNLM"/>
    </source>
</evidence>
<dbReference type="SUPFAM" id="SSF53335">
    <property type="entry name" value="S-adenosyl-L-methionine-dependent methyltransferases"/>
    <property type="match status" value="1"/>
</dbReference>
<dbReference type="CDD" id="cd02440">
    <property type="entry name" value="AdoMet_MTases"/>
    <property type="match status" value="1"/>
</dbReference>
<accession>A0ABU6SJV2</accession>
<dbReference type="PANTHER" id="PTHR43675:SF30">
    <property type="entry name" value="CYCLOPROPANE-FATTY-ACYL-PHOSPHOLIPID SYNTHASE"/>
    <property type="match status" value="1"/>
</dbReference>
<proteinExistence type="predicted"/>